<evidence type="ECO:0000256" key="14">
    <source>
        <dbReference type="ARBA" id="ARBA00023170"/>
    </source>
</evidence>
<dbReference type="GO" id="GO:0005509">
    <property type="term" value="F:calcium ion binding"/>
    <property type="evidence" value="ECO:0007669"/>
    <property type="project" value="InterPro"/>
</dbReference>
<comment type="subcellular location">
    <subcellularLocation>
        <location evidence="1">Cell membrane</location>
        <topology evidence="1">Single-pass type I membrane protein</topology>
    </subcellularLocation>
    <subcellularLocation>
        <location evidence="2">Secreted</location>
    </subcellularLocation>
</comment>
<dbReference type="SMART" id="SM00135">
    <property type="entry name" value="LY"/>
    <property type="match status" value="10"/>
</dbReference>
<dbReference type="FunFam" id="4.10.400.10:FF:000034">
    <property type="entry name" value="Low-density lipoprotein receptor-related protein 2"/>
    <property type="match status" value="1"/>
</dbReference>
<keyword evidence="10" id="KW-0677">Repeat</keyword>
<feature type="disulfide bond" evidence="17">
    <location>
        <begin position="284"/>
        <end position="302"/>
    </location>
</feature>
<dbReference type="InterPro" id="IPR000033">
    <property type="entry name" value="LDLR_classB_rpt"/>
</dbReference>
<dbReference type="InterPro" id="IPR026823">
    <property type="entry name" value="cEGF"/>
</dbReference>
<feature type="disulfide bond" evidence="17">
    <location>
        <begin position="40"/>
        <end position="58"/>
    </location>
</feature>
<evidence type="ECO:0000256" key="19">
    <source>
        <dbReference type="SAM" id="MobiDB-lite"/>
    </source>
</evidence>
<keyword evidence="11 20" id="KW-1133">Transmembrane helix</keyword>
<dbReference type="SUPFAM" id="SSF63825">
    <property type="entry name" value="YWTD domain"/>
    <property type="match status" value="2"/>
</dbReference>
<dbReference type="InterPro" id="IPR000152">
    <property type="entry name" value="EGF-type_Asp/Asn_hydroxyl_site"/>
</dbReference>
<evidence type="ECO:0000256" key="7">
    <source>
        <dbReference type="ARBA" id="ARBA00022583"/>
    </source>
</evidence>
<feature type="disulfide bond" evidence="17">
    <location>
        <begin position="120"/>
        <end position="138"/>
    </location>
</feature>
<dbReference type="RefSeq" id="XP_025763557.1">
    <property type="nucleotide sequence ID" value="XM_025907772.1"/>
</dbReference>
<feature type="disulfide bond" evidence="17">
    <location>
        <begin position="132"/>
        <end position="147"/>
    </location>
</feature>
<feature type="repeat" description="LDL-receptor class B" evidence="18">
    <location>
        <begin position="838"/>
        <end position="884"/>
    </location>
</feature>
<dbReference type="Gene3D" id="2.10.25.10">
    <property type="entry name" value="Laminin"/>
    <property type="match status" value="6"/>
</dbReference>
<evidence type="ECO:0000256" key="21">
    <source>
        <dbReference type="SAM" id="SignalP"/>
    </source>
</evidence>
<dbReference type="PRINTS" id="PR00261">
    <property type="entry name" value="LDLRECEPTOR"/>
</dbReference>
<evidence type="ECO:0000313" key="23">
    <source>
        <dbReference type="Ensembl" id="ENSONIP00000028262.1"/>
    </source>
</evidence>
<dbReference type="FunFam" id="2.120.10.30:FF:000241">
    <property type="entry name" value="Low-density lipoprotein receptor-related protein 6"/>
    <property type="match status" value="1"/>
</dbReference>
<dbReference type="Pfam" id="PF12662">
    <property type="entry name" value="cEGF"/>
    <property type="match status" value="2"/>
</dbReference>
<reference evidence="24" key="1">
    <citation type="submission" date="2012-01" db="EMBL/GenBank/DDBJ databases">
        <title>The Genome Sequence of Oreochromis niloticus (Nile Tilapia).</title>
        <authorList>
            <consortium name="Broad Institute Genome Assembly Team"/>
            <consortium name="Broad Institute Sequencing Platform"/>
            <person name="Di Palma F."/>
            <person name="Johnson J."/>
            <person name="Lander E.S."/>
            <person name="Lindblad-Toh K."/>
        </authorList>
    </citation>
    <scope>NUCLEOTIDE SEQUENCE [LARGE SCALE GENOMIC DNA]</scope>
</reference>
<dbReference type="GO" id="GO:0043235">
    <property type="term" value="C:receptor complex"/>
    <property type="evidence" value="ECO:0007669"/>
    <property type="project" value="TreeGrafter"/>
</dbReference>
<evidence type="ECO:0000256" key="9">
    <source>
        <dbReference type="ARBA" id="ARBA00022729"/>
    </source>
</evidence>
<dbReference type="InterPro" id="IPR036055">
    <property type="entry name" value="LDL_receptor-like_sf"/>
</dbReference>
<evidence type="ECO:0000313" key="24">
    <source>
        <dbReference type="Proteomes" id="UP000005207"/>
    </source>
</evidence>
<feature type="chain" id="PRO_5025508296" evidence="21">
    <location>
        <begin position="30"/>
        <end position="1259"/>
    </location>
</feature>
<evidence type="ECO:0000256" key="12">
    <source>
        <dbReference type="ARBA" id="ARBA00023136"/>
    </source>
</evidence>
<dbReference type="InterPro" id="IPR001881">
    <property type="entry name" value="EGF-like_Ca-bd_dom"/>
</dbReference>
<organism evidence="23 24">
    <name type="scientific">Oreochromis niloticus</name>
    <name type="common">Nile tilapia</name>
    <name type="synonym">Tilapia nilotica</name>
    <dbReference type="NCBI Taxonomy" id="8128"/>
    <lineage>
        <taxon>Eukaryota</taxon>
        <taxon>Metazoa</taxon>
        <taxon>Chordata</taxon>
        <taxon>Craniata</taxon>
        <taxon>Vertebrata</taxon>
        <taxon>Euteleostomi</taxon>
        <taxon>Actinopterygii</taxon>
        <taxon>Neopterygii</taxon>
        <taxon>Teleostei</taxon>
        <taxon>Neoteleostei</taxon>
        <taxon>Acanthomorphata</taxon>
        <taxon>Ovalentaria</taxon>
        <taxon>Cichlomorphae</taxon>
        <taxon>Cichliformes</taxon>
        <taxon>Cichlidae</taxon>
        <taxon>African cichlids</taxon>
        <taxon>Pseudocrenilabrinae</taxon>
        <taxon>Oreochromini</taxon>
        <taxon>Oreochromis</taxon>
    </lineage>
</organism>
<dbReference type="SUPFAM" id="SSF57196">
    <property type="entry name" value="EGF/Laminin"/>
    <property type="match status" value="3"/>
</dbReference>
<feature type="repeat" description="LDL-receptor class B" evidence="18">
    <location>
        <begin position="575"/>
        <end position="619"/>
    </location>
</feature>
<keyword evidence="14" id="KW-0675">Receptor</keyword>
<keyword evidence="12 20" id="KW-0472">Membrane</keyword>
<name>A0A669B125_ORENI</name>
<dbReference type="GO" id="GO:0042562">
    <property type="term" value="F:hormone binding"/>
    <property type="evidence" value="ECO:0007669"/>
    <property type="project" value="TreeGrafter"/>
</dbReference>
<dbReference type="FunFam" id="2.120.10.30:FF:000002">
    <property type="entry name" value="low-density lipoprotein receptor isoform X1"/>
    <property type="match status" value="1"/>
</dbReference>
<dbReference type="SMART" id="SM00179">
    <property type="entry name" value="EGF_CA"/>
    <property type="match status" value="4"/>
</dbReference>
<dbReference type="InterPro" id="IPR000742">
    <property type="entry name" value="EGF"/>
</dbReference>
<feature type="repeat" description="LDL-receptor class B" evidence="18">
    <location>
        <begin position="885"/>
        <end position="927"/>
    </location>
</feature>
<feature type="region of interest" description="Disordered" evidence="19">
    <location>
        <begin position="1108"/>
        <end position="1182"/>
    </location>
</feature>
<gene>
    <name evidence="23" type="primary">ldlrb</name>
</gene>
<feature type="domain" description="EGF-like" evidence="22">
    <location>
        <begin position="314"/>
        <end position="354"/>
    </location>
</feature>
<keyword evidence="6 16" id="KW-0245">EGF-like domain</keyword>
<keyword evidence="15" id="KW-0325">Glycoprotein</keyword>
<dbReference type="FunFam" id="2.10.25.10:FF:000139">
    <property type="entry name" value="Fibulin-1"/>
    <property type="match status" value="1"/>
</dbReference>
<dbReference type="PROSITE" id="PS50068">
    <property type="entry name" value="LDLRA_2"/>
    <property type="match status" value="7"/>
</dbReference>
<sequence length="1259" mass="138990">MSKICKGLAGLSACWCLLTLVHCSSETDAAYICNANQFKCGNGRCITRRWICDGSDDCGDGTDELPASCGVCRDSQFSCGDPMSQCIPKDWQCDGKADCTNGADEKNCTARTCDDHEFRCASGRCIPQIFVCDSENDCSDGSDEASCSNHNCNPHYFQCNSSMCVPMVWRCDGDRDCDDGSDEWPENCEGRKPEKKTRCQTNEFQCTNGDCIHGNWKCDGGFDCLDRSDEANCTHSTCRSDEFQCKDGSCINKSLQCNGHHDCRDFTDEIECDTVCEGPNKFQCRSGEFIDMEKVCNKQNDCKDGSDEPSKECDNNECLSGNGGCSHHCNDLKIGYNCSCPAGYRLKANNKTCEDIDECAEPDTCTQICINLPGSYKCDCGEGYMIDPATKTCNAESGTVPTLYFTNRREVRKLTVDRSEYVRVIPQLTNPMALDMDMPNKMIFWSDLSLKKIYSSMIDVAGNSSHHSVVVDSGIEAPEGIAVDWIHGNIYWTDRVLKTISVATTDGSKRKTLIATDLDKPRAITVDPVNNLMYWTDWGEEAKIEKSGLNGADRTTLVKDNIVWPNGITLDMVSQRLYWVDAKLHSLSSIDVNGGARHSLIINGEKLFHPLSLTVFEEKVFWTDMSNAAVFSANRLTGSDITKLAKDLVQPRDIVLHHKLKQPASANWCTNGGCEFLCLPAPQNDPQSPRYTCACPDGMVLGPDMKKCVADNNECLTGNGGCSHHCNDLKIGYNCSCPAGYRLKADNKTCEDIDECAEPDTCTQICINLPGSYKCDCGEGYMIDPATKTCKAESGTVPTLYFTNRHEVRKLTVDRSDYVRVIPQLKNAVALDMDMPNKMIFWSDLSLKKIYSSVIDVAGNSSHHSVVVDSGIEAPEGIAVDWIHGNIYWTDSVLKTISVATTDGSKRKTLIATDLDKPRAITVDPVNNLMYWTDWGEEAKIEKSGLNGADRTTLVKDNIVWPNGITLDMVNQRLYWVDSKLHSLSSIDVNGGARHSLIINEEKLSHPLSLTVFEEKVFWTDLSNAAVFSANRLTGSDITELAKDLVQPEDIVLHHELKQPASSNWCTNGGCEFLCLPAPQNDPQSPRYTCACPDGMVLGPDMKKCVAESTAAPPKTAAPLPPKGPTNPATPRQPDPTTTTTTTKKPTTTSAVQPSQKTEKPAVTAQGDRQAAVQPEEAPPSSHPVALYVVLPLMIMALLVFGAMYFWRHWHRKNTNTIHFDNPVYQKTTEDELHICRNGSDGYVYPERQMLSMDDTDMA</sequence>
<feature type="disulfide bond" evidence="17">
    <location>
        <begin position="152"/>
        <end position="164"/>
    </location>
</feature>
<dbReference type="GO" id="GO:0006898">
    <property type="term" value="P:receptor-mediated endocytosis"/>
    <property type="evidence" value="ECO:0007669"/>
    <property type="project" value="TreeGrafter"/>
</dbReference>
<dbReference type="PROSITE" id="PS51120">
    <property type="entry name" value="LDLRB"/>
    <property type="match status" value="8"/>
</dbReference>
<dbReference type="Ensembl" id="ENSONIT00000062752.1">
    <property type="protein sequence ID" value="ENSONIP00000028262.1"/>
    <property type="gene ID" value="ENSONIG00000018056.2"/>
</dbReference>
<dbReference type="Gene3D" id="4.10.400.10">
    <property type="entry name" value="Low-density Lipoprotein Receptor"/>
    <property type="match status" value="7"/>
</dbReference>
<dbReference type="CDD" id="cd00112">
    <property type="entry name" value="LDLa"/>
    <property type="match status" value="6"/>
</dbReference>
<dbReference type="SUPFAM" id="SSF57424">
    <property type="entry name" value="LDL receptor-like module"/>
    <property type="match status" value="7"/>
</dbReference>
<accession>A0A669B125</accession>
<feature type="disulfide bond" evidence="17">
    <location>
        <begin position="257"/>
        <end position="272"/>
    </location>
</feature>
<dbReference type="GeneTree" id="ENSGT00940000154819"/>
<dbReference type="PROSITE" id="PS00010">
    <property type="entry name" value="ASX_HYDROXYL"/>
    <property type="match status" value="4"/>
</dbReference>
<keyword evidence="7" id="KW-0254">Endocytosis</keyword>
<evidence type="ECO:0000256" key="4">
    <source>
        <dbReference type="ARBA" id="ARBA00022475"/>
    </source>
</evidence>
<comment type="similarity">
    <text evidence="3">Belongs to the LDLR family.</text>
</comment>
<dbReference type="Pfam" id="PF00057">
    <property type="entry name" value="Ldl_recept_a"/>
    <property type="match status" value="7"/>
</dbReference>
<feature type="compositionally biased region" description="Low complexity" evidence="19">
    <location>
        <begin position="1136"/>
        <end position="1149"/>
    </location>
</feature>
<dbReference type="InterPro" id="IPR051221">
    <property type="entry name" value="LDLR-related"/>
</dbReference>
<dbReference type="InParanoid" id="A0A669B125"/>
<feature type="repeat" description="LDL-receptor class B" evidence="18">
    <location>
        <begin position="441"/>
        <end position="487"/>
    </location>
</feature>
<dbReference type="GO" id="GO:0005576">
    <property type="term" value="C:extracellular region"/>
    <property type="evidence" value="ECO:0007669"/>
    <property type="project" value="UniProtKB-SubCell"/>
</dbReference>
<evidence type="ECO:0000256" key="5">
    <source>
        <dbReference type="ARBA" id="ARBA00022525"/>
    </source>
</evidence>
<dbReference type="InterPro" id="IPR011042">
    <property type="entry name" value="6-blade_b-propeller_TolB-like"/>
</dbReference>
<dbReference type="Pfam" id="PF00058">
    <property type="entry name" value="Ldl_recept_b"/>
    <property type="match status" value="10"/>
</dbReference>
<evidence type="ECO:0000256" key="1">
    <source>
        <dbReference type="ARBA" id="ARBA00004251"/>
    </source>
</evidence>
<evidence type="ECO:0000256" key="13">
    <source>
        <dbReference type="ARBA" id="ARBA00023157"/>
    </source>
</evidence>
<dbReference type="FunFam" id="4.10.400.10:FF:000116">
    <property type="entry name" value="Low-density lipoprotein receptor"/>
    <property type="match status" value="1"/>
</dbReference>
<evidence type="ECO:0000256" key="8">
    <source>
        <dbReference type="ARBA" id="ARBA00022692"/>
    </source>
</evidence>
<feature type="repeat" description="LDL-receptor class B" evidence="18">
    <location>
        <begin position="972"/>
        <end position="1016"/>
    </location>
</feature>
<keyword evidence="9 21" id="KW-0732">Signal</keyword>
<keyword evidence="5" id="KW-0964">Secreted</keyword>
<evidence type="ECO:0000256" key="17">
    <source>
        <dbReference type="PROSITE-ProRule" id="PRU00124"/>
    </source>
</evidence>
<dbReference type="SMART" id="SM00181">
    <property type="entry name" value="EGF"/>
    <property type="match status" value="6"/>
</dbReference>
<dbReference type="InterPro" id="IPR009030">
    <property type="entry name" value="Growth_fac_rcpt_cys_sf"/>
</dbReference>
<dbReference type="PROSITE" id="PS01186">
    <property type="entry name" value="EGF_2"/>
    <property type="match status" value="4"/>
</dbReference>
<dbReference type="InterPro" id="IPR002172">
    <property type="entry name" value="LDrepeatLR_classA_rpt"/>
</dbReference>
<dbReference type="PROSITE" id="PS50026">
    <property type="entry name" value="EGF_3"/>
    <property type="match status" value="2"/>
</dbReference>
<dbReference type="InterPro" id="IPR018097">
    <property type="entry name" value="EGF_Ca-bd_CS"/>
</dbReference>
<dbReference type="AlphaFoldDB" id="A0A669B125"/>
<evidence type="ECO:0000256" key="11">
    <source>
        <dbReference type="ARBA" id="ARBA00022989"/>
    </source>
</evidence>
<dbReference type="FunFam" id="4.10.400.10:FF:000124">
    <property type="entry name" value="Low density lipoprotein receptor"/>
    <property type="match status" value="1"/>
</dbReference>
<feature type="disulfide bond" evidence="17">
    <location>
        <begin position="238"/>
        <end position="250"/>
    </location>
</feature>
<proteinExistence type="inferred from homology"/>
<dbReference type="SUPFAM" id="SSF57184">
    <property type="entry name" value="Growth factor receptor domain"/>
    <property type="match status" value="1"/>
</dbReference>
<feature type="disulfide bond" evidence="17">
    <location>
        <begin position="199"/>
        <end position="211"/>
    </location>
</feature>
<keyword evidence="8 20" id="KW-0812">Transmembrane</keyword>
<evidence type="ECO:0000259" key="22">
    <source>
        <dbReference type="PROSITE" id="PS50026"/>
    </source>
</evidence>
<dbReference type="PROSITE" id="PS01187">
    <property type="entry name" value="EGF_CA"/>
    <property type="match status" value="2"/>
</dbReference>
<evidence type="ECO:0000256" key="16">
    <source>
        <dbReference type="PROSITE-ProRule" id="PRU00076"/>
    </source>
</evidence>
<feature type="disulfide bond" evidence="17">
    <location>
        <begin position="113"/>
        <end position="125"/>
    </location>
</feature>
<feature type="disulfide bond" evidence="17">
    <location>
        <begin position="218"/>
        <end position="233"/>
    </location>
</feature>
<feature type="domain" description="EGF-like" evidence="22">
    <location>
        <begin position="711"/>
        <end position="751"/>
    </location>
</feature>
<feature type="disulfide bond" evidence="17">
    <location>
        <begin position="33"/>
        <end position="45"/>
    </location>
</feature>
<feature type="disulfide bond" evidence="17">
    <location>
        <begin position="245"/>
        <end position="263"/>
    </location>
</feature>
<comment type="caution">
    <text evidence="16">Lacks conserved residue(s) required for the propagation of feature annotation.</text>
</comment>
<evidence type="ECO:0000256" key="20">
    <source>
        <dbReference type="SAM" id="Phobius"/>
    </source>
</evidence>
<dbReference type="FunFam" id="4.10.400.10:FF:000113">
    <property type="entry name" value="Low-density lipoprotein receptor-related protein 8"/>
    <property type="match status" value="1"/>
</dbReference>
<evidence type="ECO:0000256" key="3">
    <source>
        <dbReference type="ARBA" id="ARBA00009939"/>
    </source>
</evidence>
<feature type="repeat" description="LDL-receptor class B" evidence="18">
    <location>
        <begin position="531"/>
        <end position="574"/>
    </location>
</feature>
<feature type="disulfide bond" evidence="17">
    <location>
        <begin position="206"/>
        <end position="224"/>
    </location>
</feature>
<dbReference type="Gene3D" id="2.120.10.30">
    <property type="entry name" value="TolB, C-terminal domain"/>
    <property type="match status" value="2"/>
</dbReference>
<dbReference type="InterPro" id="IPR023415">
    <property type="entry name" value="LDLR_class-A_CS"/>
</dbReference>
<feature type="disulfide bond" evidence="17">
    <location>
        <begin position="159"/>
        <end position="177"/>
    </location>
</feature>
<dbReference type="CDD" id="cd00054">
    <property type="entry name" value="EGF_CA"/>
    <property type="match status" value="2"/>
</dbReference>
<reference evidence="23" key="3">
    <citation type="submission" date="2025-09" db="UniProtKB">
        <authorList>
            <consortium name="Ensembl"/>
        </authorList>
    </citation>
    <scope>IDENTIFICATION</scope>
</reference>
<evidence type="ECO:0000256" key="6">
    <source>
        <dbReference type="ARBA" id="ARBA00022536"/>
    </source>
</evidence>
<dbReference type="GO" id="GO:0016324">
    <property type="term" value="C:apical plasma membrane"/>
    <property type="evidence" value="ECO:0007669"/>
    <property type="project" value="TreeGrafter"/>
</dbReference>
<keyword evidence="24" id="KW-1185">Reference proteome</keyword>
<reference evidence="23" key="2">
    <citation type="submission" date="2025-08" db="UniProtKB">
        <authorList>
            <consortium name="Ensembl"/>
        </authorList>
    </citation>
    <scope>IDENTIFICATION</scope>
</reference>
<dbReference type="FunFam" id="2.10.25.10:FF:000009">
    <property type="entry name" value="Low-density lipoprotein receptor isoform 1"/>
    <property type="match status" value="1"/>
</dbReference>
<keyword evidence="13 17" id="KW-1015">Disulfide bond</keyword>
<dbReference type="OrthoDB" id="664115at2759"/>
<feature type="transmembrane region" description="Helical" evidence="20">
    <location>
        <begin position="1185"/>
        <end position="1207"/>
    </location>
</feature>
<evidence type="ECO:0000256" key="15">
    <source>
        <dbReference type="ARBA" id="ARBA00023180"/>
    </source>
</evidence>
<dbReference type="PANTHER" id="PTHR22722:SF15">
    <property type="entry name" value="LOW-DENSITY LIPOPROTEIN RECEPTOR-RELATED"/>
    <property type="match status" value="1"/>
</dbReference>
<dbReference type="SMART" id="SM00192">
    <property type="entry name" value="LDLa"/>
    <property type="match status" value="7"/>
</dbReference>
<dbReference type="PANTHER" id="PTHR22722">
    <property type="entry name" value="LOW-DENSITY LIPOPROTEIN RECEPTOR-RELATED PROTEIN 2-RELATED"/>
    <property type="match status" value="1"/>
</dbReference>
<dbReference type="Proteomes" id="UP000005207">
    <property type="component" value="Linkage group LG6"/>
</dbReference>
<protein>
    <submittedName>
        <fullName evidence="23">Low-density lipoprotein receptor</fullName>
    </submittedName>
</protein>
<dbReference type="GeneID" id="100711575"/>
<feature type="repeat" description="LDL-receptor class B" evidence="18">
    <location>
        <begin position="488"/>
        <end position="530"/>
    </location>
</feature>
<dbReference type="PROSITE" id="PS01209">
    <property type="entry name" value="LDLRA_1"/>
    <property type="match status" value="4"/>
</dbReference>
<evidence type="ECO:0000256" key="2">
    <source>
        <dbReference type="ARBA" id="ARBA00004613"/>
    </source>
</evidence>
<feature type="repeat" description="LDL-receptor class B" evidence="18">
    <location>
        <begin position="928"/>
        <end position="971"/>
    </location>
</feature>
<evidence type="ECO:0000256" key="18">
    <source>
        <dbReference type="PROSITE-ProRule" id="PRU00461"/>
    </source>
</evidence>
<feature type="signal peptide" evidence="21">
    <location>
        <begin position="1"/>
        <end position="29"/>
    </location>
</feature>
<evidence type="ECO:0000256" key="10">
    <source>
        <dbReference type="ARBA" id="ARBA00022737"/>
    </source>
</evidence>
<dbReference type="FunFam" id="4.10.400.10:FF:000030">
    <property type="entry name" value="Sortilin related receptor 1"/>
    <property type="match status" value="1"/>
</dbReference>
<keyword evidence="4" id="KW-1003">Cell membrane</keyword>
<feature type="disulfide bond" evidence="17">
    <location>
        <begin position="93"/>
        <end position="108"/>
    </location>
</feature>
<dbReference type="FunFam" id="2.10.25.10:FF:000093">
    <property type="entry name" value="Very low-density lipoprotein receptor"/>
    <property type="match status" value="1"/>
</dbReference>